<dbReference type="Proteomes" id="UP000254618">
    <property type="component" value="Unassembled WGS sequence"/>
</dbReference>
<evidence type="ECO:0000256" key="1">
    <source>
        <dbReference type="SAM" id="Phobius"/>
    </source>
</evidence>
<keyword evidence="1" id="KW-0812">Transmembrane</keyword>
<reference evidence="2 4" key="1">
    <citation type="submission" date="2017-03" db="EMBL/GenBank/DDBJ databases">
        <title>Draft genome sequence of Moraxella equi CCUG 4950T type strain.</title>
        <authorList>
            <person name="Salva-Serra F."/>
            <person name="Engstrom-Jakobsson H."/>
            <person name="Thorell K."/>
            <person name="Jaen-Luchoro D."/>
            <person name="Gonzales-Siles L."/>
            <person name="Karlsson R."/>
            <person name="Yazdan S."/>
            <person name="Boulund F."/>
            <person name="Johnning A."/>
            <person name="Engstrand L."/>
            <person name="Kristiansson E."/>
            <person name="Moore E."/>
        </authorList>
    </citation>
    <scope>NUCLEOTIDE SEQUENCE [LARGE SCALE GENOMIC DNA]</scope>
    <source>
        <strain evidence="2 4">CCUG 4950</strain>
    </source>
</reference>
<dbReference type="EMBL" id="MXAP01000127">
    <property type="protein sequence ID" value="OPH34979.1"/>
    <property type="molecule type" value="Genomic_DNA"/>
</dbReference>
<dbReference type="Pfam" id="PF25612">
    <property type="entry name" value="DUF7940"/>
    <property type="match status" value="1"/>
</dbReference>
<evidence type="ECO:0000313" key="5">
    <source>
        <dbReference type="Proteomes" id="UP000254618"/>
    </source>
</evidence>
<keyword evidence="1" id="KW-1133">Transmembrane helix</keyword>
<protein>
    <recommendedName>
        <fullName evidence="6">Holin</fullName>
    </recommendedName>
</protein>
<feature type="transmembrane region" description="Helical" evidence="1">
    <location>
        <begin position="12"/>
        <end position="32"/>
    </location>
</feature>
<evidence type="ECO:0000313" key="2">
    <source>
        <dbReference type="EMBL" id="OPH34979.1"/>
    </source>
</evidence>
<reference evidence="3 5" key="2">
    <citation type="submission" date="2018-06" db="EMBL/GenBank/DDBJ databases">
        <authorList>
            <consortium name="Pathogen Informatics"/>
            <person name="Doyle S."/>
        </authorList>
    </citation>
    <scope>NUCLEOTIDE SEQUENCE [LARGE SCALE GENOMIC DNA]</scope>
    <source>
        <strain evidence="3 5">NCTC11012</strain>
    </source>
</reference>
<name>A0A378QQX6_9GAMM</name>
<organism evidence="3 5">
    <name type="scientific">Moraxella equi</name>
    <dbReference type="NCBI Taxonomy" id="60442"/>
    <lineage>
        <taxon>Bacteria</taxon>
        <taxon>Pseudomonadati</taxon>
        <taxon>Pseudomonadota</taxon>
        <taxon>Gammaproteobacteria</taxon>
        <taxon>Moraxellales</taxon>
        <taxon>Moraxellaceae</taxon>
        <taxon>Moraxella</taxon>
    </lineage>
</organism>
<evidence type="ECO:0008006" key="6">
    <source>
        <dbReference type="Google" id="ProtNLM"/>
    </source>
</evidence>
<dbReference type="RefSeq" id="WP_051225748.1">
    <property type="nucleotide sequence ID" value="NZ_MXAP01000127.1"/>
</dbReference>
<dbReference type="EMBL" id="UGQF01000001">
    <property type="protein sequence ID" value="STZ02862.1"/>
    <property type="molecule type" value="Genomic_DNA"/>
</dbReference>
<gene>
    <name evidence="2" type="ORF">B5J93_11520</name>
    <name evidence="3" type="ORF">NCTC11012_01091</name>
</gene>
<dbReference type="AlphaFoldDB" id="A0A378QQX6"/>
<evidence type="ECO:0000313" key="3">
    <source>
        <dbReference type="EMBL" id="STZ02862.1"/>
    </source>
</evidence>
<sequence length="74" mass="8172">MNKLLVDNWQTGYKWFSNWAFVLIVFLATTPLPPEITQLLPPVIQDKMTAIVAVCGLILRFVKQSNPNAGQGGG</sequence>
<evidence type="ECO:0000313" key="4">
    <source>
        <dbReference type="Proteomes" id="UP000190777"/>
    </source>
</evidence>
<accession>A0A378QQX6</accession>
<proteinExistence type="predicted"/>
<keyword evidence="4" id="KW-1185">Reference proteome</keyword>
<dbReference type="InterPro" id="IPR057700">
    <property type="entry name" value="DUF7940"/>
</dbReference>
<dbReference type="Proteomes" id="UP000190777">
    <property type="component" value="Unassembled WGS sequence"/>
</dbReference>
<keyword evidence="1" id="KW-0472">Membrane</keyword>